<reference evidence="5" key="2">
    <citation type="submission" date="2021-04" db="EMBL/GenBank/DDBJ databases">
        <authorList>
            <person name="Gilroy R."/>
        </authorList>
    </citation>
    <scope>NUCLEOTIDE SEQUENCE</scope>
    <source>
        <strain evidence="5">Gambia2-208</strain>
    </source>
</reference>
<evidence type="ECO:0000256" key="4">
    <source>
        <dbReference type="ARBA" id="ARBA00023186"/>
    </source>
</evidence>
<dbReference type="Gene3D" id="1.10.4030.10">
    <property type="entry name" value="Porin chaperone SurA, peptide-binding domain"/>
    <property type="match status" value="1"/>
</dbReference>
<sequence length="713" mass="79506">MATLQKIRSKGPLLVIAVGLALFAFIAGDAWQVMQPHRAQNVGEVDGEKVSAQEYQELVEEYTEVVKMSSNVNSLPEEQINRLQDEVWRTYVENKLVEKEARELGLKVSDAELQAIINAGTHPLLQGLPFRNPQTGAFDRDMLNKFLVDYSRMNQAQMPAEYAEYYQKLYNYWSFIEKTLVQTRLREKYMSLVANALISNPVEAQNSFEARVNQSDLLLAAVPYSSVSDSLVKVSDDDVRKAYDQKKEQYKQYVETRNISYIDVQVTASDEDRATLQKEMEEYVAQMNGDNVSDYASFVRSTGSDVSYVDLFYTTRTLPSDVVARLDSVSTGDVFGPYYNATDNTLNAFKKLAKASMPDSVQYRQIQVVAETPAKTAQLADSIYTALKGGADFAELAKKYGQTGESIWISSANYEGASIDSDNLKYINAIISGKEKEVQNLALGQANVILQVMDKKAPTDKYKVAVVKRVVEFSKETYNKAYNDFSQFIATNNTYEKMVANAEDAGYRLLQRNDLSSAEHGIGGIRDTKEALRWAFNAEPGEVSGLIECGDNDHMLMVGLSAVIPEGYRPFALVQNQLRLELLRDKKAEKILADMQAAGASSLDQYKAMANAVSDSVKHVTFAAPAYVSALRSSEPLVGAYASVGEQGQLSQPLKGNAGVFVLQSYAKDKLNEEYSEENEMNSLSSMHARLASQLLNDLYLKADVKDTRYLFF</sequence>
<accession>A0A9D2CKT2</accession>
<reference evidence="5" key="1">
    <citation type="journal article" date="2021" name="PeerJ">
        <title>Extensive microbial diversity within the chicken gut microbiome revealed by metagenomics and culture.</title>
        <authorList>
            <person name="Gilroy R."/>
            <person name="Ravi A."/>
            <person name="Getino M."/>
            <person name="Pursley I."/>
            <person name="Horton D.L."/>
            <person name="Alikhan N.F."/>
            <person name="Baker D."/>
            <person name="Gharbi K."/>
            <person name="Hall N."/>
            <person name="Watson M."/>
            <person name="Adriaenssens E.M."/>
            <person name="Foster-Nyarko E."/>
            <person name="Jarju S."/>
            <person name="Secka A."/>
            <person name="Antonio M."/>
            <person name="Oren A."/>
            <person name="Chaudhuri R.R."/>
            <person name="La Ragione R."/>
            <person name="Hildebrand F."/>
            <person name="Pallen M.J."/>
        </authorList>
    </citation>
    <scope>NUCLEOTIDE SEQUENCE</scope>
    <source>
        <strain evidence="5">Gambia2-208</strain>
    </source>
</reference>
<protein>
    <submittedName>
        <fullName evidence="5">SurA N-terminal domain-containing protein</fullName>
    </submittedName>
</protein>
<keyword evidence="3" id="KW-0472">Membrane</keyword>
<gene>
    <name evidence="5" type="ORF">H9824_01770</name>
</gene>
<name>A0A9D2CKT2_9BACE</name>
<comment type="caution">
    <text evidence="5">The sequence shown here is derived from an EMBL/GenBank/DDBJ whole genome shotgun (WGS) entry which is preliminary data.</text>
</comment>
<dbReference type="InterPro" id="IPR052029">
    <property type="entry name" value="PpiD_chaperone"/>
</dbReference>
<dbReference type="InterPro" id="IPR046357">
    <property type="entry name" value="PPIase_dom_sf"/>
</dbReference>
<dbReference type="GO" id="GO:0003755">
    <property type="term" value="F:peptidyl-prolyl cis-trans isomerase activity"/>
    <property type="evidence" value="ECO:0007669"/>
    <property type="project" value="InterPro"/>
</dbReference>
<dbReference type="AlphaFoldDB" id="A0A9D2CKT2"/>
<proteinExistence type="predicted"/>
<evidence type="ECO:0000256" key="2">
    <source>
        <dbReference type="ARBA" id="ARBA00022475"/>
    </source>
</evidence>
<dbReference type="EMBL" id="DXCV01000017">
    <property type="protein sequence ID" value="HIY87416.1"/>
    <property type="molecule type" value="Genomic_DNA"/>
</dbReference>
<dbReference type="GO" id="GO:0005886">
    <property type="term" value="C:plasma membrane"/>
    <property type="evidence" value="ECO:0007669"/>
    <property type="project" value="UniProtKB-SubCell"/>
</dbReference>
<dbReference type="InterPro" id="IPR027304">
    <property type="entry name" value="Trigger_fact/SurA_dom_sf"/>
</dbReference>
<dbReference type="Proteomes" id="UP000886851">
    <property type="component" value="Unassembled WGS sequence"/>
</dbReference>
<evidence type="ECO:0000256" key="3">
    <source>
        <dbReference type="ARBA" id="ARBA00023136"/>
    </source>
</evidence>
<keyword evidence="4" id="KW-0143">Chaperone</keyword>
<dbReference type="SUPFAM" id="SSF109998">
    <property type="entry name" value="Triger factor/SurA peptide-binding domain-like"/>
    <property type="match status" value="1"/>
</dbReference>
<evidence type="ECO:0000313" key="5">
    <source>
        <dbReference type="EMBL" id="HIY87416.1"/>
    </source>
</evidence>
<organism evidence="5 6">
    <name type="scientific">Candidatus Bacteroides pullicola</name>
    <dbReference type="NCBI Taxonomy" id="2838475"/>
    <lineage>
        <taxon>Bacteria</taxon>
        <taxon>Pseudomonadati</taxon>
        <taxon>Bacteroidota</taxon>
        <taxon>Bacteroidia</taxon>
        <taxon>Bacteroidales</taxon>
        <taxon>Bacteroidaceae</taxon>
        <taxon>Bacteroides</taxon>
    </lineage>
</organism>
<evidence type="ECO:0000256" key="1">
    <source>
        <dbReference type="ARBA" id="ARBA00004236"/>
    </source>
</evidence>
<dbReference type="Pfam" id="PF13623">
    <property type="entry name" value="SurA_N_2"/>
    <property type="match status" value="1"/>
</dbReference>
<comment type="subcellular location">
    <subcellularLocation>
        <location evidence="1">Cell membrane</location>
    </subcellularLocation>
</comment>
<keyword evidence="2" id="KW-1003">Cell membrane</keyword>
<dbReference type="PANTHER" id="PTHR47529:SF1">
    <property type="entry name" value="PERIPLASMIC CHAPERONE PPID"/>
    <property type="match status" value="1"/>
</dbReference>
<dbReference type="PANTHER" id="PTHR47529">
    <property type="entry name" value="PEPTIDYL-PROLYL CIS-TRANS ISOMERASE D"/>
    <property type="match status" value="1"/>
</dbReference>
<evidence type="ECO:0000313" key="6">
    <source>
        <dbReference type="Proteomes" id="UP000886851"/>
    </source>
</evidence>
<dbReference type="Gene3D" id="3.10.50.40">
    <property type="match status" value="1"/>
</dbReference>
<dbReference type="Pfam" id="PF13616">
    <property type="entry name" value="Rotamase_3"/>
    <property type="match status" value="1"/>
</dbReference>